<sequence length="569" mass="60847">MTCFMQDTPTRAIVSCDWAEHSISTSSSCFSASTAELGRRSVPDALPPGGSSPVCGVLRYFPSLPAALVAARADEGDGVDCPSSDSLPITTRSPSVSSVCDLARKSTTRSELTYLPCLILIDRVRRKVQPVRLCLTLAKLLIGRLLALSDARRIAHLNRSCSSWVTCRQTEKTGSQQSALCEPSSNPPDSTTSIDSAWLAGILGPAFWHTFEAIRLIIFPARCCRLSALLSVAAACSPSRLRAYSVSPEPRVSLRTRSVFFDSFTSRAVGDPSASPSPAVSTATIESQQHVSSRRAILRAARCFAVGSVCTRTTDCSRCQSDSIWVGPVPPASCSISSKAQWVLAAGSFARWVARLQRVARQYALVQLAEPRRRQVHQYAGVLHRGDELLLGERNGGWLWAVRVNAAAVIVVVTAGDELQGEQERRSPSPRVALLRWQTRDANSCTASSISIEVLRRSSDGTSSLASTAANSRACCRSQSPSERPLEPESSMCAHSQLPWLALDDTSSPDECVSSSGPSVSPEPTEPSSGSIVPCSSGPSASDSDDDSNPLWRSSATASRYGGGKRVID</sequence>
<dbReference type="EnsemblMetazoa" id="ACOM036216-RA">
    <property type="protein sequence ID" value="ACOM036216-PA.1"/>
    <property type="gene ID" value="ACOM036216"/>
</dbReference>
<evidence type="ECO:0000256" key="1">
    <source>
        <dbReference type="SAM" id="MobiDB-lite"/>
    </source>
</evidence>
<feature type="compositionally biased region" description="Low complexity" evidence="1">
    <location>
        <begin position="478"/>
        <end position="491"/>
    </location>
</feature>
<dbReference type="AlphaFoldDB" id="A0A8W7PQY2"/>
<organism evidence="2">
    <name type="scientific">Anopheles coluzzii</name>
    <name type="common">African malaria mosquito</name>
    <dbReference type="NCBI Taxonomy" id="1518534"/>
    <lineage>
        <taxon>Eukaryota</taxon>
        <taxon>Metazoa</taxon>
        <taxon>Ecdysozoa</taxon>
        <taxon>Arthropoda</taxon>
        <taxon>Hexapoda</taxon>
        <taxon>Insecta</taxon>
        <taxon>Pterygota</taxon>
        <taxon>Neoptera</taxon>
        <taxon>Endopterygota</taxon>
        <taxon>Diptera</taxon>
        <taxon>Nematocera</taxon>
        <taxon>Culicoidea</taxon>
        <taxon>Culicidae</taxon>
        <taxon>Anophelinae</taxon>
        <taxon>Anopheles</taxon>
    </lineage>
</organism>
<reference evidence="2" key="1">
    <citation type="submission" date="2022-08" db="UniProtKB">
        <authorList>
            <consortium name="EnsemblMetazoa"/>
        </authorList>
    </citation>
    <scope>IDENTIFICATION</scope>
</reference>
<evidence type="ECO:0000313" key="2">
    <source>
        <dbReference type="EnsemblMetazoa" id="ACOM036216-PA.1"/>
    </source>
</evidence>
<feature type="compositionally biased region" description="Low complexity" evidence="1">
    <location>
        <begin position="513"/>
        <end position="542"/>
    </location>
</feature>
<feature type="region of interest" description="Disordered" evidence="1">
    <location>
        <begin position="463"/>
        <end position="491"/>
    </location>
</feature>
<protein>
    <submittedName>
        <fullName evidence="2">Uncharacterized protein</fullName>
    </submittedName>
</protein>
<feature type="region of interest" description="Disordered" evidence="1">
    <location>
        <begin position="504"/>
        <end position="569"/>
    </location>
</feature>
<accession>A0A8W7PQY2</accession>
<dbReference type="Proteomes" id="UP000075882">
    <property type="component" value="Unassembled WGS sequence"/>
</dbReference>
<name>A0A8W7PQY2_ANOCL</name>
<proteinExistence type="predicted"/>